<dbReference type="InterPro" id="IPR040131">
    <property type="entry name" value="MnmG_N"/>
</dbReference>
<evidence type="ECO:0000256" key="5">
    <source>
        <dbReference type="ARBA" id="ARBA00022630"/>
    </source>
</evidence>
<evidence type="ECO:0000256" key="2">
    <source>
        <dbReference type="ARBA" id="ARBA00003717"/>
    </source>
</evidence>
<keyword evidence="3 11" id="KW-0963">Cytoplasm</keyword>
<evidence type="ECO:0000256" key="10">
    <source>
        <dbReference type="ARBA" id="ARBA00023027"/>
    </source>
</evidence>
<dbReference type="SUPFAM" id="SSF51905">
    <property type="entry name" value="FAD/NAD(P)-binding domain"/>
    <property type="match status" value="1"/>
</dbReference>
<evidence type="ECO:0000313" key="14">
    <source>
        <dbReference type="Proteomes" id="UP001138540"/>
    </source>
</evidence>
<dbReference type="EC" id="2.1.1.74" evidence="11"/>
<comment type="catalytic activity">
    <reaction evidence="11">
        <text>uridine(54) in tRNA + (6R)-5,10-methylene-5,6,7,8-tetrahydrofolate + NADH + H(+) = 5-methyluridine(54) in tRNA + (6S)-5,6,7,8-tetrahydrofolate + NAD(+)</text>
        <dbReference type="Rhea" id="RHEA:16873"/>
        <dbReference type="Rhea" id="RHEA-COMP:10167"/>
        <dbReference type="Rhea" id="RHEA-COMP:10193"/>
        <dbReference type="ChEBI" id="CHEBI:15378"/>
        <dbReference type="ChEBI" id="CHEBI:15636"/>
        <dbReference type="ChEBI" id="CHEBI:57453"/>
        <dbReference type="ChEBI" id="CHEBI:57540"/>
        <dbReference type="ChEBI" id="CHEBI:57945"/>
        <dbReference type="ChEBI" id="CHEBI:65315"/>
        <dbReference type="ChEBI" id="CHEBI:74447"/>
        <dbReference type="EC" id="2.1.1.74"/>
    </reaction>
</comment>
<comment type="cofactor">
    <cofactor evidence="1 11">
        <name>FAD</name>
        <dbReference type="ChEBI" id="CHEBI:57692"/>
    </cofactor>
</comment>
<dbReference type="PROSITE" id="PS01281">
    <property type="entry name" value="GIDA_2"/>
    <property type="match status" value="1"/>
</dbReference>
<keyword evidence="10 11" id="KW-0520">NAD</keyword>
<dbReference type="EMBL" id="JACHKA010000001">
    <property type="protein sequence ID" value="MBB5986306.1"/>
    <property type="molecule type" value="Genomic_DNA"/>
</dbReference>
<dbReference type="RefSeq" id="WP_184153659.1">
    <property type="nucleotide sequence ID" value="NZ_JACHKA010000001.1"/>
</dbReference>
<comment type="subcellular location">
    <subcellularLocation>
        <location evidence="11">Cytoplasm</location>
    </subcellularLocation>
</comment>
<reference evidence="13 14" key="1">
    <citation type="submission" date="2020-08" db="EMBL/GenBank/DDBJ databases">
        <title>Exploring microbial biodiversity for novel pathways involved in the catabolism of aromatic compounds derived from lignin.</title>
        <authorList>
            <person name="Elkins J."/>
        </authorList>
    </citation>
    <scope>NUCLEOTIDE SEQUENCE [LARGE SCALE GENOMIC DNA]</scope>
    <source>
        <strain evidence="13 14">B1D3A</strain>
    </source>
</reference>
<comment type="caution">
    <text evidence="13">The sequence shown here is derived from an EMBL/GenBank/DDBJ whole genome shotgun (WGS) entry which is preliminary data.</text>
</comment>
<dbReference type="InterPro" id="IPR020595">
    <property type="entry name" value="MnmG-rel_CS"/>
</dbReference>
<evidence type="ECO:0000256" key="6">
    <source>
        <dbReference type="ARBA" id="ARBA00022679"/>
    </source>
</evidence>
<feature type="binding site" evidence="11">
    <location>
        <begin position="9"/>
        <end position="14"/>
    </location>
    <ligand>
        <name>FAD</name>
        <dbReference type="ChEBI" id="CHEBI:57692"/>
    </ligand>
</feature>
<comment type="function">
    <text evidence="11">Catalyzes the folate-dependent formation of 5-methyl-uridine at position 54 (M-5-U54) in all tRNAs.</text>
</comment>
<dbReference type="InterPro" id="IPR002218">
    <property type="entry name" value="MnmG-rel"/>
</dbReference>
<comment type="catalytic activity">
    <reaction evidence="11">
        <text>uridine(54) in tRNA + (6R)-5,10-methylene-5,6,7,8-tetrahydrofolate + NADPH + H(+) = 5-methyluridine(54) in tRNA + (6S)-5,6,7,8-tetrahydrofolate + NADP(+)</text>
        <dbReference type="Rhea" id="RHEA:62372"/>
        <dbReference type="Rhea" id="RHEA-COMP:10167"/>
        <dbReference type="Rhea" id="RHEA-COMP:10193"/>
        <dbReference type="ChEBI" id="CHEBI:15378"/>
        <dbReference type="ChEBI" id="CHEBI:15636"/>
        <dbReference type="ChEBI" id="CHEBI:57453"/>
        <dbReference type="ChEBI" id="CHEBI:57783"/>
        <dbReference type="ChEBI" id="CHEBI:58349"/>
        <dbReference type="ChEBI" id="CHEBI:65315"/>
        <dbReference type="ChEBI" id="CHEBI:74447"/>
        <dbReference type="EC" id="2.1.1.74"/>
    </reaction>
</comment>
<keyword evidence="9 11" id="KW-0521">NADP</keyword>
<dbReference type="NCBIfam" id="NF003739">
    <property type="entry name" value="PRK05335.1"/>
    <property type="match status" value="1"/>
</dbReference>
<evidence type="ECO:0000256" key="4">
    <source>
        <dbReference type="ARBA" id="ARBA00022603"/>
    </source>
</evidence>
<gene>
    <name evidence="11" type="primary">trmFO</name>
    <name evidence="13" type="ORF">HNP60_002280</name>
</gene>
<keyword evidence="14" id="KW-1185">Reference proteome</keyword>
<evidence type="ECO:0000256" key="9">
    <source>
        <dbReference type="ARBA" id="ARBA00022857"/>
    </source>
</evidence>
<dbReference type="InterPro" id="IPR036188">
    <property type="entry name" value="FAD/NAD-bd_sf"/>
</dbReference>
<sequence>MTHQVHIIGGGLAGSEAAWQLAQAGVRVRLSEMRGAGDMTPAHQTDALAEMVCSNSFRSDDADSNAVGLLHQEMRALGSLVMAKADAAKVPAGSALAVDRDRFAQGVTQAIMDHPLIELVRERVDGLPAEGLTIVATGPLTAPSLADAIAGATGRDQLAFFDAIAPIVHAESIDMSIAWKASRWDKGSPDGDGKDYINCPMDKAQYDAFVAGLLAGPKTEFRQWEKDTPYFEGCMPIEVMAERGPETLRHGPMKPVGLDNPRTGRWPHAVVQLRQDNALGTLWNMVGFQTKLKYEAQVELFRTIPGLENAQFARLGGLHRNTFIRSPELLDGQLRLRAAPHIRFAGQITGCEGYVESAAVGLLAGLMTAAQIGGETLAAPPAETALGALLGHITGGADAGSYQPMNVNFGLFPPLADDIRKKDRKRGYTDRAREALAAWQTQALRNRVAVSA</sequence>
<evidence type="ECO:0000313" key="13">
    <source>
        <dbReference type="EMBL" id="MBB5986306.1"/>
    </source>
</evidence>
<keyword evidence="5 11" id="KW-0285">Flavoprotein</keyword>
<comment type="function">
    <text evidence="2">NAD-binding protein involved in the addition of a carboxymethylaminomethyl (cmnm) group at the wobble position (U34) of certain tRNAs, forming tRNA-cmnm(5)s(2)U34.</text>
</comment>
<evidence type="ECO:0000256" key="7">
    <source>
        <dbReference type="ARBA" id="ARBA00022694"/>
    </source>
</evidence>
<dbReference type="InterPro" id="IPR004417">
    <property type="entry name" value="TrmFO"/>
</dbReference>
<keyword evidence="8 11" id="KW-0274">FAD</keyword>
<feature type="domain" description="MnmG N-terminal" evidence="12">
    <location>
        <begin position="4"/>
        <end position="374"/>
    </location>
</feature>
<dbReference type="GO" id="GO:0047151">
    <property type="term" value="F:tRNA (uracil(54)-C5)-methyltransferase activity, 5,10-methylenetetrahydrofolate-dependent"/>
    <property type="evidence" value="ECO:0007669"/>
    <property type="project" value="UniProtKB-EC"/>
</dbReference>
<organism evidence="13 14">
    <name type="scientific">Sphingobium lignivorans</name>
    <dbReference type="NCBI Taxonomy" id="2735886"/>
    <lineage>
        <taxon>Bacteria</taxon>
        <taxon>Pseudomonadati</taxon>
        <taxon>Pseudomonadota</taxon>
        <taxon>Alphaproteobacteria</taxon>
        <taxon>Sphingomonadales</taxon>
        <taxon>Sphingomonadaceae</taxon>
        <taxon>Sphingobium</taxon>
    </lineage>
</organism>
<evidence type="ECO:0000259" key="12">
    <source>
        <dbReference type="Pfam" id="PF01134"/>
    </source>
</evidence>
<evidence type="ECO:0000256" key="3">
    <source>
        <dbReference type="ARBA" id="ARBA00022490"/>
    </source>
</evidence>
<dbReference type="HAMAP" id="MF_01037">
    <property type="entry name" value="TrmFO"/>
    <property type="match status" value="1"/>
</dbReference>
<proteinExistence type="inferred from homology"/>
<keyword evidence="6 11" id="KW-0808">Transferase</keyword>
<dbReference type="GO" id="GO:0032259">
    <property type="term" value="P:methylation"/>
    <property type="evidence" value="ECO:0007669"/>
    <property type="project" value="UniProtKB-KW"/>
</dbReference>
<name>A0ABR6NGA4_9SPHN</name>
<dbReference type="PANTHER" id="PTHR11806">
    <property type="entry name" value="GLUCOSE INHIBITED DIVISION PROTEIN A"/>
    <property type="match status" value="1"/>
</dbReference>
<evidence type="ECO:0000256" key="8">
    <source>
        <dbReference type="ARBA" id="ARBA00022827"/>
    </source>
</evidence>
<dbReference type="Pfam" id="PF01134">
    <property type="entry name" value="GIDA"/>
    <property type="match status" value="1"/>
</dbReference>
<protein>
    <recommendedName>
        <fullName evidence="11">Methylenetetrahydrofolate--tRNA-(uracil-5-)-methyltransferase TrmFO</fullName>
        <ecNumber evidence="11">2.1.1.74</ecNumber>
    </recommendedName>
    <alternativeName>
        <fullName evidence="11">Folate-dependent tRNA (uracil-5-)-methyltransferase</fullName>
    </alternativeName>
    <alternativeName>
        <fullName evidence="11">Folate-dependent tRNA(M-5-U54)-methyltransferase</fullName>
    </alternativeName>
</protein>
<evidence type="ECO:0000256" key="11">
    <source>
        <dbReference type="HAMAP-Rule" id="MF_01037"/>
    </source>
</evidence>
<evidence type="ECO:0000256" key="1">
    <source>
        <dbReference type="ARBA" id="ARBA00001974"/>
    </source>
</evidence>
<dbReference type="Proteomes" id="UP001138540">
    <property type="component" value="Unassembled WGS sequence"/>
</dbReference>
<comment type="similarity">
    <text evidence="11">Belongs to the MnmG family. TrmFO subfamily.</text>
</comment>
<dbReference type="Gene3D" id="3.50.50.60">
    <property type="entry name" value="FAD/NAD(P)-binding domain"/>
    <property type="match status" value="2"/>
</dbReference>
<keyword evidence="4 11" id="KW-0489">Methyltransferase</keyword>
<dbReference type="NCBIfam" id="TIGR00137">
    <property type="entry name" value="gid_trmFO"/>
    <property type="match status" value="1"/>
</dbReference>
<accession>A0ABR6NGA4</accession>
<keyword evidence="7 11" id="KW-0819">tRNA processing</keyword>
<dbReference type="PANTHER" id="PTHR11806:SF2">
    <property type="entry name" value="METHYLENETETRAHYDROFOLATE--TRNA-(URACIL-5-)-METHYLTRANSFERASE TRMFO"/>
    <property type="match status" value="1"/>
</dbReference>